<accession>A0A0K2VD84</accession>
<reference evidence="2" key="1">
    <citation type="submission" date="2014-05" db="EMBL/GenBank/DDBJ databases">
        <authorList>
            <person name="Chronopoulou M."/>
        </authorList>
    </citation>
    <scope>NUCLEOTIDE SEQUENCE</scope>
    <source>
        <tissue evidence="2">Whole organism</tissue>
    </source>
</reference>
<sequence length="91" mass="10333">KKKNVKYIPPSLKKKTKKTPIPTVKHRSGNIRSFVGGGIGKVELCLIAICTLPNFLPVSFVFESSGQFSKKEYWTKSQSRYSPNPQKRYSQ</sequence>
<proteinExistence type="predicted"/>
<name>A0A0K2VD84_LEPSM</name>
<dbReference type="EMBL" id="HACA01031078">
    <property type="protein sequence ID" value="CDW48439.1"/>
    <property type="molecule type" value="Transcribed_RNA"/>
</dbReference>
<feature type="non-terminal residue" evidence="2">
    <location>
        <position position="1"/>
    </location>
</feature>
<organism evidence="2">
    <name type="scientific">Lepeophtheirus salmonis</name>
    <name type="common">Salmon louse</name>
    <name type="synonym">Caligus salmonis</name>
    <dbReference type="NCBI Taxonomy" id="72036"/>
    <lineage>
        <taxon>Eukaryota</taxon>
        <taxon>Metazoa</taxon>
        <taxon>Ecdysozoa</taxon>
        <taxon>Arthropoda</taxon>
        <taxon>Crustacea</taxon>
        <taxon>Multicrustacea</taxon>
        <taxon>Hexanauplia</taxon>
        <taxon>Copepoda</taxon>
        <taxon>Siphonostomatoida</taxon>
        <taxon>Caligidae</taxon>
        <taxon>Lepeophtheirus</taxon>
    </lineage>
</organism>
<evidence type="ECO:0000256" key="1">
    <source>
        <dbReference type="SAM" id="MobiDB-lite"/>
    </source>
</evidence>
<protein>
    <submittedName>
        <fullName evidence="2">Uncharacterized protein</fullName>
    </submittedName>
</protein>
<feature type="compositionally biased region" description="Basic residues" evidence="1">
    <location>
        <begin position="12"/>
        <end position="25"/>
    </location>
</feature>
<dbReference type="AlphaFoldDB" id="A0A0K2VD84"/>
<feature type="region of interest" description="Disordered" evidence="1">
    <location>
        <begin position="1"/>
        <end position="25"/>
    </location>
</feature>
<evidence type="ECO:0000313" key="2">
    <source>
        <dbReference type="EMBL" id="CDW48439.1"/>
    </source>
</evidence>
<feature type="compositionally biased region" description="Low complexity" evidence="1">
    <location>
        <begin position="1"/>
        <end position="11"/>
    </location>
</feature>